<evidence type="ECO:0000256" key="1">
    <source>
        <dbReference type="ARBA" id="ARBA00022801"/>
    </source>
</evidence>
<dbReference type="InterPro" id="IPR036264">
    <property type="entry name" value="Bact_exopeptidase_dim_dom"/>
</dbReference>
<dbReference type="Pfam" id="PF07687">
    <property type="entry name" value="M20_dimer"/>
    <property type="match status" value="1"/>
</dbReference>
<dbReference type="GO" id="GO:0050118">
    <property type="term" value="F:N-acetyldiaminopimelate deacetylase activity"/>
    <property type="evidence" value="ECO:0007669"/>
    <property type="project" value="UniProtKB-ARBA"/>
</dbReference>
<evidence type="ECO:0000313" key="4">
    <source>
        <dbReference type="EMBL" id="QPT39583.1"/>
    </source>
</evidence>
<dbReference type="RefSeq" id="WP_018573614.1">
    <property type="nucleotide sequence ID" value="NZ_CP065725.1"/>
</dbReference>
<dbReference type="OrthoDB" id="8875216at2"/>
<dbReference type="GO" id="GO:0046872">
    <property type="term" value="F:metal ion binding"/>
    <property type="evidence" value="ECO:0007669"/>
    <property type="project" value="UniProtKB-KW"/>
</dbReference>
<keyword evidence="1 5" id="KW-0378">Hydrolase</keyword>
<accession>A0A378XI34</accession>
<protein>
    <submittedName>
        <fullName evidence="4">Amidohydrolase</fullName>
    </submittedName>
    <submittedName>
        <fullName evidence="5">Uncharacterized hydrolase YxeP</fullName>
        <ecNumber evidence="5">3.-.-.-</ecNumber>
    </submittedName>
</protein>
<feature type="binding site" evidence="2">
    <location>
        <position position="357"/>
    </location>
    <ligand>
        <name>Mn(2+)</name>
        <dbReference type="ChEBI" id="CHEBI:29035"/>
        <label>2</label>
    </ligand>
</feature>
<dbReference type="InterPro" id="IPR002933">
    <property type="entry name" value="Peptidase_M20"/>
</dbReference>
<dbReference type="Gene3D" id="3.40.630.10">
    <property type="entry name" value="Zn peptidases"/>
    <property type="match status" value="1"/>
</dbReference>
<feature type="binding site" evidence="2">
    <location>
        <position position="98"/>
    </location>
    <ligand>
        <name>Mn(2+)</name>
        <dbReference type="ChEBI" id="CHEBI:29035"/>
        <label>2</label>
    </ligand>
</feature>
<dbReference type="SUPFAM" id="SSF55031">
    <property type="entry name" value="Bacterial exopeptidase dimerisation domain"/>
    <property type="match status" value="1"/>
</dbReference>
<proteinExistence type="predicted"/>
<dbReference type="PANTHER" id="PTHR11014">
    <property type="entry name" value="PEPTIDASE M20 FAMILY MEMBER"/>
    <property type="match status" value="1"/>
</dbReference>
<dbReference type="FunFam" id="3.30.70.360:FF:000001">
    <property type="entry name" value="N-acetyldiaminopimelate deacetylase"/>
    <property type="match status" value="1"/>
</dbReference>
<evidence type="ECO:0000256" key="2">
    <source>
        <dbReference type="PIRSR" id="PIRSR005962-1"/>
    </source>
</evidence>
<dbReference type="Proteomes" id="UP000594903">
    <property type="component" value="Chromosome"/>
</dbReference>
<keyword evidence="2" id="KW-0479">Metal-binding</keyword>
<organism evidence="5 6">
    <name type="scientific">Oligella ureolytica</name>
    <dbReference type="NCBI Taxonomy" id="90244"/>
    <lineage>
        <taxon>Bacteria</taxon>
        <taxon>Pseudomonadati</taxon>
        <taxon>Pseudomonadota</taxon>
        <taxon>Betaproteobacteria</taxon>
        <taxon>Burkholderiales</taxon>
        <taxon>Alcaligenaceae</taxon>
        <taxon>Oligella</taxon>
    </lineage>
</organism>
<evidence type="ECO:0000313" key="7">
    <source>
        <dbReference type="Proteomes" id="UP000594903"/>
    </source>
</evidence>
<dbReference type="Proteomes" id="UP000254603">
    <property type="component" value="Unassembled WGS sequence"/>
</dbReference>
<gene>
    <name evidence="5" type="primary">yxeP</name>
    <name evidence="4" type="ORF">I6G29_10585</name>
    <name evidence="5" type="ORF">NCTC11997_02180</name>
</gene>
<dbReference type="EC" id="3.-.-.-" evidence="5"/>
<dbReference type="InterPro" id="IPR017439">
    <property type="entry name" value="Amidohydrolase"/>
</dbReference>
<dbReference type="PANTHER" id="PTHR11014:SF63">
    <property type="entry name" value="METALLOPEPTIDASE, PUTATIVE (AFU_ORTHOLOGUE AFUA_6G09600)-RELATED"/>
    <property type="match status" value="1"/>
</dbReference>
<feature type="domain" description="Peptidase M20 dimerisation" evidence="3">
    <location>
        <begin position="187"/>
        <end position="275"/>
    </location>
</feature>
<dbReference type="EMBL" id="CP065725">
    <property type="protein sequence ID" value="QPT39583.1"/>
    <property type="molecule type" value="Genomic_DNA"/>
</dbReference>
<reference evidence="4 7" key="2">
    <citation type="submission" date="2020-12" db="EMBL/GenBank/DDBJ databases">
        <title>FDA dAtabase for Regulatory Grade micrObial Sequences (FDA-ARGOS): Supporting development and validation of Infectious Disease Dx tests.</title>
        <authorList>
            <person name="Sproer C."/>
            <person name="Gronow S."/>
            <person name="Severitt S."/>
            <person name="Schroder I."/>
            <person name="Tallon L."/>
            <person name="Sadzewicz L."/>
            <person name="Zhao X."/>
            <person name="Boylan J."/>
            <person name="Ott S."/>
            <person name="Bowen H."/>
            <person name="Vavikolanu K."/>
            <person name="Mehta A."/>
            <person name="Aluvathingal J."/>
            <person name="Nadendla S."/>
            <person name="Lowell S."/>
            <person name="Myers T."/>
            <person name="Yan Y."/>
            <person name="Sichtig H."/>
        </authorList>
    </citation>
    <scope>NUCLEOTIDE SEQUENCE [LARGE SCALE GENOMIC DNA]</scope>
    <source>
        <strain evidence="4 7">FDAARGOS_872</strain>
    </source>
</reference>
<dbReference type="AlphaFoldDB" id="A0A378XI34"/>
<reference evidence="5 6" key="1">
    <citation type="submission" date="2018-06" db="EMBL/GenBank/DDBJ databases">
        <authorList>
            <consortium name="Pathogen Informatics"/>
            <person name="Doyle S."/>
        </authorList>
    </citation>
    <scope>NUCLEOTIDE SEQUENCE [LARGE SCALE GENOMIC DNA]</scope>
    <source>
        <strain evidence="5 6">NCTC11997</strain>
    </source>
</reference>
<name>A0A378XI34_9BURK</name>
<evidence type="ECO:0000259" key="3">
    <source>
        <dbReference type="Pfam" id="PF07687"/>
    </source>
</evidence>
<comment type="cofactor">
    <cofactor evidence="2">
        <name>Mn(2+)</name>
        <dbReference type="ChEBI" id="CHEBI:29035"/>
    </cofactor>
    <text evidence="2">The Mn(2+) ion enhances activity.</text>
</comment>
<feature type="binding site" evidence="2">
    <location>
        <position position="100"/>
    </location>
    <ligand>
        <name>Mn(2+)</name>
        <dbReference type="ChEBI" id="CHEBI:29035"/>
        <label>2</label>
    </ligand>
</feature>
<dbReference type="InterPro" id="IPR011650">
    <property type="entry name" value="Peptidase_M20_dimer"/>
</dbReference>
<dbReference type="GO" id="GO:0019877">
    <property type="term" value="P:diaminopimelate biosynthetic process"/>
    <property type="evidence" value="ECO:0007669"/>
    <property type="project" value="UniProtKB-ARBA"/>
</dbReference>
<dbReference type="CDD" id="cd05666">
    <property type="entry name" value="M20_Acy1-like"/>
    <property type="match status" value="1"/>
</dbReference>
<dbReference type="Gene3D" id="3.30.70.360">
    <property type="match status" value="1"/>
</dbReference>
<dbReference type="Pfam" id="PF01546">
    <property type="entry name" value="Peptidase_M20"/>
    <property type="match status" value="1"/>
</dbReference>
<evidence type="ECO:0000313" key="6">
    <source>
        <dbReference type="Proteomes" id="UP000254603"/>
    </source>
</evidence>
<feature type="binding site" evidence="2">
    <location>
        <position position="159"/>
    </location>
    <ligand>
        <name>Mn(2+)</name>
        <dbReference type="ChEBI" id="CHEBI:29035"/>
        <label>2</label>
    </ligand>
</feature>
<dbReference type="SUPFAM" id="SSF53187">
    <property type="entry name" value="Zn-dependent exopeptidases"/>
    <property type="match status" value="1"/>
</dbReference>
<dbReference type="EMBL" id="UGSB01000001">
    <property type="protein sequence ID" value="SUA56785.1"/>
    <property type="molecule type" value="Genomic_DNA"/>
</dbReference>
<keyword evidence="7" id="KW-1185">Reference proteome</keyword>
<feature type="binding site" evidence="2">
    <location>
        <position position="133"/>
    </location>
    <ligand>
        <name>Mn(2+)</name>
        <dbReference type="ChEBI" id="CHEBI:29035"/>
        <label>2</label>
    </ligand>
</feature>
<dbReference type="PIRSF" id="PIRSF005962">
    <property type="entry name" value="Pept_M20D_amidohydro"/>
    <property type="match status" value="1"/>
</dbReference>
<sequence length="386" mass="42238">MKIPKEIVDQAVAWRRYLHANPELGYEEHKTSAFIAEILEGLGIEVHRGLAKTGVVGVLKRGSSDKSIALRADMDALPLVELGDVAHRSQTEGRMHACGHDGHTAMLLGAASYLSQYGEFDGTIYFVFQPAEENLAGGRAMVEDGLFERFQIDQVYGMHNWPGRPLGDVCVNDTAMMASFDIFDISLMGRGGHAAIPEKSRDPIVAAAELVQHLQSIVSRRVSAHDSAVLSITQISGGETYNIIPEEVKLKGTVRALNESVRLEVKEQLIKAVETLPSLREVTGTIEYQDCYPATINTPDKAAKVRAIAAEVFSKEKVFEGLLPSMASEDFSFMLREKPGAYIWLGVDGEKPSAALHNPYYDFNDDVLPIGIRLWVSLAEQVGGGL</sequence>
<dbReference type="STRING" id="1122619.GCA_000373745_00434"/>
<keyword evidence="2" id="KW-0464">Manganese</keyword>
<evidence type="ECO:0000313" key="5">
    <source>
        <dbReference type="EMBL" id="SUA56785.1"/>
    </source>
</evidence>
<dbReference type="NCBIfam" id="TIGR01891">
    <property type="entry name" value="amidohydrolases"/>
    <property type="match status" value="1"/>
</dbReference>